<feature type="domain" description="4-oxalocrotonate tautomerase-like" evidence="5">
    <location>
        <begin position="2"/>
        <end position="61"/>
    </location>
</feature>
<evidence type="ECO:0000256" key="3">
    <source>
        <dbReference type="PIRSR" id="PIRSR618191-1"/>
    </source>
</evidence>
<proteinExistence type="inferred from homology"/>
<dbReference type="GO" id="GO:0016853">
    <property type="term" value="F:isomerase activity"/>
    <property type="evidence" value="ECO:0007669"/>
    <property type="project" value="UniProtKB-UniRule"/>
</dbReference>
<dbReference type="NCBIfam" id="TIGR00013">
    <property type="entry name" value="taut"/>
    <property type="match status" value="1"/>
</dbReference>
<evidence type="ECO:0000259" key="5">
    <source>
        <dbReference type="Pfam" id="PF01361"/>
    </source>
</evidence>
<name>A0A0S3EZ03_9SPHN</name>
<feature type="active site" description="Proton acceptor; via imino nitrogen" evidence="3">
    <location>
        <position position="2"/>
    </location>
</feature>
<dbReference type="Pfam" id="PF01361">
    <property type="entry name" value="Tautomerase"/>
    <property type="match status" value="1"/>
</dbReference>
<evidence type="ECO:0000313" key="6">
    <source>
        <dbReference type="EMBL" id="ALR20681.1"/>
    </source>
</evidence>
<dbReference type="InterPro" id="IPR004370">
    <property type="entry name" value="4-OT-like_dom"/>
</dbReference>
<dbReference type="Proteomes" id="UP000056968">
    <property type="component" value="Chromosome"/>
</dbReference>
<keyword evidence="2 4" id="KW-0413">Isomerase</keyword>
<comment type="similarity">
    <text evidence="1 4">Belongs to the 4-oxalocrotonate tautomerase family.</text>
</comment>
<protein>
    <recommendedName>
        <fullName evidence="4">Tautomerase</fullName>
        <ecNumber evidence="4">5.3.2.-</ecNumber>
    </recommendedName>
</protein>
<gene>
    <name evidence="6" type="ORF">ATN00_10600</name>
</gene>
<dbReference type="SUPFAM" id="SSF55331">
    <property type="entry name" value="Tautomerase/MIF"/>
    <property type="match status" value="1"/>
</dbReference>
<dbReference type="PANTHER" id="PTHR35530:SF1">
    <property type="entry name" value="2-HYDROXYMUCONATE TAUTOMERASE"/>
    <property type="match status" value="1"/>
</dbReference>
<dbReference type="OrthoDB" id="3395834at2"/>
<reference evidence="6 7" key="1">
    <citation type="submission" date="2015-11" db="EMBL/GenBank/DDBJ databases">
        <title>A Two-component Flavoprotein Monooxygenase System MeaXY Responsible for para-Hydroxylation of 2-Methyl-6-ethylaniline and 2,6-Diethylaniline in Sphingobium baderi DE-13.</title>
        <authorList>
            <person name="Cheng M."/>
            <person name="Meng Q."/>
            <person name="Yang Y."/>
            <person name="Chu C."/>
            <person name="Yan X."/>
            <person name="He J."/>
            <person name="Li S."/>
        </authorList>
    </citation>
    <scope>NUCLEOTIDE SEQUENCE [LARGE SCALE GENOMIC DNA]</scope>
    <source>
        <strain evidence="6 7">DE-13</strain>
    </source>
</reference>
<dbReference type="Gene3D" id="3.30.429.10">
    <property type="entry name" value="Macrophage Migration Inhibitory Factor"/>
    <property type="match status" value="1"/>
</dbReference>
<accession>A0A0S3EZ03</accession>
<dbReference type="PANTHER" id="PTHR35530">
    <property type="entry name" value="TAUTOMERASE-RELATED"/>
    <property type="match status" value="1"/>
</dbReference>
<sequence>MPFVDIRLAGNATHEQKAAIVADVTRSLVERLGKSPAAVQVVISEVPTENYGAGGQLIADRAAAAQAGGPSIGEDAHVAVTSR</sequence>
<evidence type="ECO:0000256" key="1">
    <source>
        <dbReference type="ARBA" id="ARBA00006723"/>
    </source>
</evidence>
<dbReference type="InterPro" id="IPR014347">
    <property type="entry name" value="Tautomerase/MIF_sf"/>
</dbReference>
<dbReference type="KEGG" id="sbd:ATN00_10600"/>
<dbReference type="EC" id="5.3.2.-" evidence="4"/>
<evidence type="ECO:0000256" key="4">
    <source>
        <dbReference type="RuleBase" id="RU362032"/>
    </source>
</evidence>
<keyword evidence="7" id="KW-1185">Reference proteome</keyword>
<dbReference type="STRING" id="1332080.ATN00_10600"/>
<evidence type="ECO:0000256" key="2">
    <source>
        <dbReference type="ARBA" id="ARBA00023235"/>
    </source>
</evidence>
<evidence type="ECO:0000313" key="7">
    <source>
        <dbReference type="Proteomes" id="UP000056968"/>
    </source>
</evidence>
<organism evidence="6 7">
    <name type="scientific">Sphingobium baderi</name>
    <dbReference type="NCBI Taxonomy" id="1332080"/>
    <lineage>
        <taxon>Bacteria</taxon>
        <taxon>Pseudomonadati</taxon>
        <taxon>Pseudomonadota</taxon>
        <taxon>Alphaproteobacteria</taxon>
        <taxon>Sphingomonadales</taxon>
        <taxon>Sphingomonadaceae</taxon>
        <taxon>Sphingobium</taxon>
    </lineage>
</organism>
<dbReference type="InterPro" id="IPR018191">
    <property type="entry name" value="4-OT"/>
</dbReference>
<dbReference type="RefSeq" id="WP_062064519.1">
    <property type="nucleotide sequence ID" value="NZ_CP013264.1"/>
</dbReference>
<dbReference type="EMBL" id="CP013264">
    <property type="protein sequence ID" value="ALR20681.1"/>
    <property type="molecule type" value="Genomic_DNA"/>
</dbReference>
<dbReference type="AlphaFoldDB" id="A0A0S3EZ03"/>